<evidence type="ECO:0000313" key="4">
    <source>
        <dbReference type="EMBL" id="NOV00249.1"/>
    </source>
</evidence>
<gene>
    <name evidence="4" type="ORF">GC097_09490</name>
</gene>
<feature type="domain" description="Luciferase-like" evidence="3">
    <location>
        <begin position="1"/>
        <end position="307"/>
    </location>
</feature>
<sequence>MEIGITTFVETTPDPQTGEVISHAQRLREVVEEIVLADEVGLDVYGVGEHHRQDFAASSPAVLLAAAAMQTKTIRLTSAVTVLSSDDPVRVFQDFATLDGLSNGRAEIMAGRGSFIESFPLFGYDLNDYDELFDEKLDLLLTLQQSEKVSWQGKHRAPIHNLGIYPRPVQNPLPIWIGSGGNTQSVIRAGMLGLPLVLAIIGGSPVQFAPLVKLYKQAAARAGHDVSKLPVASHSHGFLAEDTQVAADKFFPPTQQVMNVLARERGWGRYDRSSFDAARSFDGALYVGDPETVAQKIVHLRKNVGITRFMMHVPVGSMPHEDVMKAIRLLGTEVAPRVREEVAKWEAENEATP</sequence>
<dbReference type="Proteomes" id="UP000618579">
    <property type="component" value="Unassembled WGS sequence"/>
</dbReference>
<dbReference type="InterPro" id="IPR011251">
    <property type="entry name" value="Luciferase-like_dom"/>
</dbReference>
<evidence type="ECO:0000313" key="5">
    <source>
        <dbReference type="Proteomes" id="UP000618579"/>
    </source>
</evidence>
<evidence type="ECO:0000256" key="2">
    <source>
        <dbReference type="ARBA" id="ARBA00023033"/>
    </source>
</evidence>
<reference evidence="4 5" key="1">
    <citation type="submission" date="2019-10" db="EMBL/GenBank/DDBJ databases">
        <title>Description of Paenibacillus pedi sp. nov.</title>
        <authorList>
            <person name="Carlier A."/>
            <person name="Qi S."/>
        </authorList>
    </citation>
    <scope>NUCLEOTIDE SEQUENCE [LARGE SCALE GENOMIC DNA]</scope>
    <source>
        <strain evidence="4 5">LMG 31457</strain>
    </source>
</reference>
<dbReference type="Gene3D" id="3.20.20.30">
    <property type="entry name" value="Luciferase-like domain"/>
    <property type="match status" value="1"/>
</dbReference>
<comment type="caution">
    <text evidence="4">The sequence shown here is derived from an EMBL/GenBank/DDBJ whole genome shotgun (WGS) entry which is preliminary data.</text>
</comment>
<dbReference type="NCBIfam" id="TIGR03858">
    <property type="entry name" value="LLM_2I7G"/>
    <property type="match status" value="1"/>
</dbReference>
<dbReference type="PANTHER" id="PTHR30137">
    <property type="entry name" value="LUCIFERASE-LIKE MONOOXYGENASE"/>
    <property type="match status" value="1"/>
</dbReference>
<keyword evidence="1" id="KW-0560">Oxidoreductase</keyword>
<proteinExistence type="predicted"/>
<organism evidence="4 5">
    <name type="scientific">Paenibacillus planticolens</name>
    <dbReference type="NCBI Taxonomy" id="2654976"/>
    <lineage>
        <taxon>Bacteria</taxon>
        <taxon>Bacillati</taxon>
        <taxon>Bacillota</taxon>
        <taxon>Bacilli</taxon>
        <taxon>Bacillales</taxon>
        <taxon>Paenibacillaceae</taxon>
        <taxon>Paenibacillus</taxon>
    </lineage>
</organism>
<keyword evidence="2" id="KW-0503">Monooxygenase</keyword>
<keyword evidence="5" id="KW-1185">Reference proteome</keyword>
<dbReference type="Pfam" id="PF00296">
    <property type="entry name" value="Bac_luciferase"/>
    <property type="match status" value="1"/>
</dbReference>
<dbReference type="PANTHER" id="PTHR30137:SF8">
    <property type="entry name" value="BLR5498 PROTEIN"/>
    <property type="match status" value="1"/>
</dbReference>
<dbReference type="EMBL" id="WHNZ01000017">
    <property type="protein sequence ID" value="NOV00249.1"/>
    <property type="molecule type" value="Genomic_DNA"/>
</dbReference>
<dbReference type="RefSeq" id="WP_171683109.1">
    <property type="nucleotide sequence ID" value="NZ_WHNZ01000017.1"/>
</dbReference>
<protein>
    <submittedName>
        <fullName evidence="4">LLM class flavin-dependent oxidoreductase</fullName>
    </submittedName>
</protein>
<evidence type="ECO:0000259" key="3">
    <source>
        <dbReference type="Pfam" id="PF00296"/>
    </source>
</evidence>
<name>A0ABX1ZJH5_9BACL</name>
<dbReference type="InterPro" id="IPR022290">
    <property type="entry name" value="LLM_Atu2307-like"/>
</dbReference>
<evidence type="ECO:0000256" key="1">
    <source>
        <dbReference type="ARBA" id="ARBA00023002"/>
    </source>
</evidence>
<dbReference type="SUPFAM" id="SSF51679">
    <property type="entry name" value="Bacterial luciferase-like"/>
    <property type="match status" value="1"/>
</dbReference>
<accession>A0ABX1ZJH5</accession>
<dbReference type="InterPro" id="IPR050766">
    <property type="entry name" value="Bact_Lucif_Oxidored"/>
</dbReference>
<dbReference type="InterPro" id="IPR036661">
    <property type="entry name" value="Luciferase-like_sf"/>
</dbReference>